<dbReference type="PANTHER" id="PTHR36530">
    <property type="entry name" value="INHIBITOR OF CYSTEINE PEPTIDASE"/>
    <property type="match status" value="1"/>
</dbReference>
<keyword evidence="1" id="KW-0646">Protease inhibitor</keyword>
<dbReference type="STRING" id="871651.SAMN05421688_1937"/>
<accession>A0A1I0X6D6</accession>
<feature type="domain" description="Proteinase inhibitor I42 chagasin" evidence="4">
    <location>
        <begin position="19"/>
        <end position="101"/>
    </location>
</feature>
<dbReference type="Gene3D" id="2.60.40.2020">
    <property type="match status" value="1"/>
</dbReference>
<sequence>MSGDTIELGLEDGGRKVVVRPGSEILLRLPENPTTGYRWSAPTDAGIELLSDGYAKEMGAPGAGTERIFRLRVNEMPPKDLNLIRKQEWEPESTPDASFVLRLSPD</sequence>
<dbReference type="InterPro" id="IPR018990">
    <property type="entry name" value="Prot_inh_I42_chagasin"/>
</dbReference>
<dbReference type="SUPFAM" id="SSF141066">
    <property type="entry name" value="ICP-like"/>
    <property type="match status" value="1"/>
</dbReference>
<protein>
    <submittedName>
        <fullName evidence="5">Predicted secreted protein</fullName>
    </submittedName>
</protein>
<dbReference type="PANTHER" id="PTHR36530:SF1">
    <property type="entry name" value="AMOEBIASIN-1"/>
    <property type="match status" value="1"/>
</dbReference>
<evidence type="ECO:0000313" key="6">
    <source>
        <dbReference type="Proteomes" id="UP000198796"/>
    </source>
</evidence>
<dbReference type="InterPro" id="IPR052781">
    <property type="entry name" value="Cys_protease_inhibitor_I42"/>
</dbReference>
<keyword evidence="2" id="KW-0789">Thiol protease inhibitor</keyword>
<gene>
    <name evidence="5" type="ORF">SAMN05421688_1937</name>
</gene>
<evidence type="ECO:0000256" key="1">
    <source>
        <dbReference type="ARBA" id="ARBA00022690"/>
    </source>
</evidence>
<reference evidence="5 6" key="1">
    <citation type="submission" date="2016-10" db="EMBL/GenBank/DDBJ databases">
        <authorList>
            <person name="de Groot N.N."/>
        </authorList>
    </citation>
    <scope>NUCLEOTIDE SEQUENCE [LARGE SCALE GENOMIC DNA]</scope>
    <source>
        <strain evidence="5 6">DSM 29316</strain>
    </source>
</reference>
<organism evidence="5 6">
    <name type="scientific">Poseidonocella pacifica</name>
    <dbReference type="NCBI Taxonomy" id="871651"/>
    <lineage>
        <taxon>Bacteria</taxon>
        <taxon>Pseudomonadati</taxon>
        <taxon>Pseudomonadota</taxon>
        <taxon>Alphaproteobacteria</taxon>
        <taxon>Rhodobacterales</taxon>
        <taxon>Roseobacteraceae</taxon>
        <taxon>Poseidonocella</taxon>
    </lineage>
</organism>
<keyword evidence="6" id="KW-1185">Reference proteome</keyword>
<dbReference type="Proteomes" id="UP000198796">
    <property type="component" value="Unassembled WGS sequence"/>
</dbReference>
<proteinExistence type="predicted"/>
<dbReference type="GO" id="GO:0004869">
    <property type="term" value="F:cysteine-type endopeptidase inhibitor activity"/>
    <property type="evidence" value="ECO:0007669"/>
    <property type="project" value="UniProtKB-KW"/>
</dbReference>
<evidence type="ECO:0000259" key="4">
    <source>
        <dbReference type="Pfam" id="PF09394"/>
    </source>
</evidence>
<feature type="region of interest" description="Disordered" evidence="3">
    <location>
        <begin position="87"/>
        <end position="106"/>
    </location>
</feature>
<dbReference type="Pfam" id="PF09394">
    <property type="entry name" value="Inhibitor_I42"/>
    <property type="match status" value="1"/>
</dbReference>
<evidence type="ECO:0000313" key="5">
    <source>
        <dbReference type="EMBL" id="SFA96622.1"/>
    </source>
</evidence>
<evidence type="ECO:0000256" key="3">
    <source>
        <dbReference type="SAM" id="MobiDB-lite"/>
    </source>
</evidence>
<name>A0A1I0X6D6_9RHOB</name>
<dbReference type="EMBL" id="FOJU01000003">
    <property type="protein sequence ID" value="SFA96622.1"/>
    <property type="molecule type" value="Genomic_DNA"/>
</dbReference>
<dbReference type="RefSeq" id="WP_175501241.1">
    <property type="nucleotide sequence ID" value="NZ_FOJU01000003.1"/>
</dbReference>
<dbReference type="AlphaFoldDB" id="A0A1I0X6D6"/>
<evidence type="ECO:0000256" key="2">
    <source>
        <dbReference type="ARBA" id="ARBA00022704"/>
    </source>
</evidence>
<dbReference type="InterPro" id="IPR036331">
    <property type="entry name" value="Chagasin-like_sf"/>
</dbReference>